<dbReference type="InterPro" id="IPR055140">
    <property type="entry name" value="Thiolase_C_2"/>
</dbReference>
<name>A0A424YYC9_9EURY</name>
<feature type="non-terminal residue" evidence="3">
    <location>
        <position position="1"/>
    </location>
</feature>
<dbReference type="GO" id="GO:0008299">
    <property type="term" value="P:isoprenoid biosynthetic process"/>
    <property type="evidence" value="ECO:0007669"/>
    <property type="project" value="UniProtKB-KW"/>
</dbReference>
<dbReference type="PANTHER" id="PTHR42870:SF6">
    <property type="entry name" value="ACETYL-COA C-ACYLTRANSFERASE"/>
    <property type="match status" value="1"/>
</dbReference>
<gene>
    <name evidence="3" type="ORF">D5R95_04355</name>
</gene>
<feature type="domain" description="Thiolase C-terminal" evidence="2">
    <location>
        <begin position="115"/>
        <end position="259"/>
    </location>
</feature>
<evidence type="ECO:0000313" key="4">
    <source>
        <dbReference type="Proteomes" id="UP000284763"/>
    </source>
</evidence>
<dbReference type="PANTHER" id="PTHR42870">
    <property type="entry name" value="ACETYL-COA C-ACETYLTRANSFERASE"/>
    <property type="match status" value="1"/>
</dbReference>
<evidence type="ECO:0000259" key="2">
    <source>
        <dbReference type="Pfam" id="PF22691"/>
    </source>
</evidence>
<dbReference type="SUPFAM" id="SSF53901">
    <property type="entry name" value="Thiolase-like"/>
    <property type="match status" value="2"/>
</dbReference>
<sequence>LAAASDREWEGIMGATFPGLYAMIARLHMHKYGTTSEQMAEVAVKNHSNGFLNPISQYRRKITVEDVLSSILVADPLHILDCSPITDGASSLVLAPADIAHEYTDTPVYIKASSQASDTISLHDRKDITTLDSTVAAANRAYEMAKMKPNDIDLVEVHDCFTIAEICAIEDLGFVKKGQGGSFTQEGETSIGGKIPVNTSGGLKSCGHPVGATGIKQAVEVVHQLRGEAGKRQLDNANIGMTHNVGGSGATAVVHILARDR</sequence>
<dbReference type="AlphaFoldDB" id="A0A424YYC9"/>
<protein>
    <submittedName>
        <fullName evidence="3">Thiolase domain-containing protein</fullName>
    </submittedName>
</protein>
<accession>A0A424YYC9</accession>
<keyword evidence="1" id="KW-0414">Isoprene biosynthesis</keyword>
<dbReference type="Proteomes" id="UP000284763">
    <property type="component" value="Unassembled WGS sequence"/>
</dbReference>
<dbReference type="Gene3D" id="3.40.47.10">
    <property type="match status" value="1"/>
</dbReference>
<dbReference type="Pfam" id="PF22691">
    <property type="entry name" value="Thiolase_C_1"/>
    <property type="match status" value="1"/>
</dbReference>
<comment type="caution">
    <text evidence="3">The sequence shown here is derived from an EMBL/GenBank/DDBJ whole genome shotgun (WGS) entry which is preliminary data.</text>
</comment>
<dbReference type="EMBL" id="QZAB01000285">
    <property type="protein sequence ID" value="RQD85726.1"/>
    <property type="molecule type" value="Genomic_DNA"/>
</dbReference>
<evidence type="ECO:0000256" key="1">
    <source>
        <dbReference type="ARBA" id="ARBA00023229"/>
    </source>
</evidence>
<dbReference type="GO" id="GO:0016746">
    <property type="term" value="F:acyltransferase activity"/>
    <property type="evidence" value="ECO:0007669"/>
    <property type="project" value="InterPro"/>
</dbReference>
<evidence type="ECO:0000313" key="3">
    <source>
        <dbReference type="EMBL" id="RQD85726.1"/>
    </source>
</evidence>
<dbReference type="NCBIfam" id="NF004720">
    <property type="entry name" value="PRK06064.1"/>
    <property type="match status" value="1"/>
</dbReference>
<reference evidence="3 4" key="1">
    <citation type="submission" date="2018-08" db="EMBL/GenBank/DDBJ databases">
        <title>The metabolism and importance of syntrophic acetate oxidation coupled to methane or sulfide production in haloalkaline environments.</title>
        <authorList>
            <person name="Timmers P.H.A."/>
            <person name="Vavourakis C.D."/>
            <person name="Sorokin D.Y."/>
            <person name="Sinninghe Damste J.S."/>
            <person name="Muyzer G."/>
            <person name="Stams A.J.M."/>
            <person name="Plugge C.M."/>
        </authorList>
    </citation>
    <scope>NUCLEOTIDE SEQUENCE [LARGE SCALE GENOMIC DNA]</scope>
    <source>
        <strain evidence="3">MSAO_Arc3</strain>
    </source>
</reference>
<dbReference type="InterPro" id="IPR016039">
    <property type="entry name" value="Thiolase-like"/>
</dbReference>
<dbReference type="CDD" id="cd00829">
    <property type="entry name" value="SCP-x_thiolase"/>
    <property type="match status" value="1"/>
</dbReference>
<proteinExistence type="predicted"/>
<organism evidence="3 4">
    <name type="scientific">Methanosalsum natronophilum</name>
    <dbReference type="NCBI Taxonomy" id="768733"/>
    <lineage>
        <taxon>Archaea</taxon>
        <taxon>Methanobacteriati</taxon>
        <taxon>Methanobacteriota</taxon>
        <taxon>Stenosarchaea group</taxon>
        <taxon>Methanomicrobia</taxon>
        <taxon>Methanosarcinales</taxon>
        <taxon>Methanosarcinaceae</taxon>
        <taxon>Methanosalsum</taxon>
    </lineage>
</organism>